<feature type="domain" description="Potassium channel" evidence="9">
    <location>
        <begin position="281"/>
        <end position="338"/>
    </location>
</feature>
<reference evidence="10" key="1">
    <citation type="submission" date="2023-01" db="EMBL/GenBank/DDBJ databases">
        <title>Metagenome sequencing of chrysophaentin producing Chrysophaeum taylorii.</title>
        <authorList>
            <person name="Davison J."/>
            <person name="Bewley C."/>
        </authorList>
    </citation>
    <scope>NUCLEOTIDE SEQUENCE</scope>
    <source>
        <strain evidence="10">NIES-1699</strain>
    </source>
</reference>
<evidence type="ECO:0000259" key="9">
    <source>
        <dbReference type="Pfam" id="PF07885"/>
    </source>
</evidence>
<keyword evidence="6 8" id="KW-0472">Membrane</keyword>
<evidence type="ECO:0000313" key="10">
    <source>
        <dbReference type="EMBL" id="KAJ8599189.1"/>
    </source>
</evidence>
<evidence type="ECO:0000256" key="4">
    <source>
        <dbReference type="ARBA" id="ARBA00022989"/>
    </source>
</evidence>
<evidence type="ECO:0000256" key="6">
    <source>
        <dbReference type="ARBA" id="ARBA00023136"/>
    </source>
</evidence>
<organism evidence="10 11">
    <name type="scientific">Chrysophaeum taylorii</name>
    <dbReference type="NCBI Taxonomy" id="2483200"/>
    <lineage>
        <taxon>Eukaryota</taxon>
        <taxon>Sar</taxon>
        <taxon>Stramenopiles</taxon>
        <taxon>Ochrophyta</taxon>
        <taxon>Pelagophyceae</taxon>
        <taxon>Pelagomonadales</taxon>
        <taxon>Pelagomonadaceae</taxon>
        <taxon>Chrysophaeum</taxon>
    </lineage>
</organism>
<dbReference type="PANTHER" id="PTHR11003:SF291">
    <property type="entry name" value="IP11374P"/>
    <property type="match status" value="1"/>
</dbReference>
<feature type="transmembrane region" description="Helical" evidence="8">
    <location>
        <begin position="272"/>
        <end position="291"/>
    </location>
</feature>
<dbReference type="GO" id="GO:0022841">
    <property type="term" value="F:potassium ion leak channel activity"/>
    <property type="evidence" value="ECO:0007669"/>
    <property type="project" value="TreeGrafter"/>
</dbReference>
<feature type="transmembrane region" description="Helical" evidence="8">
    <location>
        <begin position="122"/>
        <end position="143"/>
    </location>
</feature>
<proteinExistence type="predicted"/>
<feature type="transmembrane region" description="Helical" evidence="8">
    <location>
        <begin position="155"/>
        <end position="177"/>
    </location>
</feature>
<sequence length="437" mass="45988">MVNKVAEMMEFLKHLDHQEPVYLKGDNVQEPPLEILTLWLTYGAYATIMKPLCIFARACHAASSLQMTVTAHNYAQLVVTAYGGGILVPLLLGSRPAPLVVDGILIAALTALLLFTTPFRHLYALAPIKVFGLLLEAMFRVNLISGMIGAASKALPSSAGPVVCGCIAGVGGLFLPFTKGLDALKPPIKSSIVRVVVTATFIAVSTRPERYWLDGVKPWRASAATALCVAANGLYDVLAYLLPSQLLFPPKRANPPKPQVIINVNGALQSEILFLSSALSVVLGALAFQYTEGAGPLDAAFRSATTLATVGMGDAPDTLGGRFVSALLMIFGVSLFATNAHQAYASARAYLPGAPLFILGGGAILIGALEDWDFPSAAYFVVNFASTVGHVDLAPKSPEGKAATIAFSFVAAPALADLVAAITLNFLATPPRLLKRD</sequence>
<protein>
    <recommendedName>
        <fullName evidence="9">Potassium channel domain-containing protein</fullName>
    </recommendedName>
</protein>
<feature type="transmembrane region" description="Helical" evidence="8">
    <location>
        <begin position="349"/>
        <end position="369"/>
    </location>
</feature>
<feature type="transmembrane region" description="Helical" evidence="8">
    <location>
        <begin position="319"/>
        <end position="337"/>
    </location>
</feature>
<keyword evidence="4 8" id="KW-1133">Transmembrane helix</keyword>
<evidence type="ECO:0000313" key="11">
    <source>
        <dbReference type="Proteomes" id="UP001230188"/>
    </source>
</evidence>
<dbReference type="GO" id="GO:0005886">
    <property type="term" value="C:plasma membrane"/>
    <property type="evidence" value="ECO:0007669"/>
    <property type="project" value="TreeGrafter"/>
</dbReference>
<dbReference type="InterPro" id="IPR003280">
    <property type="entry name" value="2pore_dom_K_chnl"/>
</dbReference>
<dbReference type="AlphaFoldDB" id="A0AAD7XIA7"/>
<accession>A0AAD7XIA7</accession>
<dbReference type="Proteomes" id="UP001230188">
    <property type="component" value="Unassembled WGS sequence"/>
</dbReference>
<feature type="transmembrane region" description="Helical" evidence="8">
    <location>
        <begin position="99"/>
        <end position="116"/>
    </location>
</feature>
<evidence type="ECO:0000256" key="7">
    <source>
        <dbReference type="ARBA" id="ARBA00023303"/>
    </source>
</evidence>
<name>A0AAD7XIA7_9STRA</name>
<dbReference type="GO" id="GO:0015271">
    <property type="term" value="F:outward rectifier potassium channel activity"/>
    <property type="evidence" value="ECO:0007669"/>
    <property type="project" value="TreeGrafter"/>
</dbReference>
<keyword evidence="3 8" id="KW-0812">Transmembrane</keyword>
<evidence type="ECO:0000256" key="1">
    <source>
        <dbReference type="ARBA" id="ARBA00004141"/>
    </source>
</evidence>
<keyword evidence="11" id="KW-1185">Reference proteome</keyword>
<gene>
    <name evidence="10" type="ORF">CTAYLR_007515</name>
</gene>
<dbReference type="Pfam" id="PF07885">
    <property type="entry name" value="Ion_trans_2"/>
    <property type="match status" value="2"/>
</dbReference>
<dbReference type="PANTHER" id="PTHR11003">
    <property type="entry name" value="POTASSIUM CHANNEL, SUBFAMILY K"/>
    <property type="match status" value="1"/>
</dbReference>
<evidence type="ECO:0000256" key="3">
    <source>
        <dbReference type="ARBA" id="ARBA00022692"/>
    </source>
</evidence>
<evidence type="ECO:0000256" key="5">
    <source>
        <dbReference type="ARBA" id="ARBA00023065"/>
    </source>
</evidence>
<keyword evidence="2" id="KW-0813">Transport</keyword>
<dbReference type="GO" id="GO:0030322">
    <property type="term" value="P:stabilization of membrane potential"/>
    <property type="evidence" value="ECO:0007669"/>
    <property type="project" value="TreeGrafter"/>
</dbReference>
<dbReference type="EMBL" id="JAQMWT010000581">
    <property type="protein sequence ID" value="KAJ8599189.1"/>
    <property type="molecule type" value="Genomic_DNA"/>
</dbReference>
<comment type="subcellular location">
    <subcellularLocation>
        <location evidence="1">Membrane</location>
        <topology evidence="1">Multi-pass membrane protein</topology>
    </subcellularLocation>
</comment>
<feature type="transmembrane region" description="Helical" evidence="8">
    <location>
        <begin position="74"/>
        <end position="92"/>
    </location>
</feature>
<feature type="transmembrane region" description="Helical" evidence="8">
    <location>
        <begin position="405"/>
        <end position="428"/>
    </location>
</feature>
<keyword evidence="5" id="KW-0406">Ion transport</keyword>
<dbReference type="Gene3D" id="1.10.287.70">
    <property type="match status" value="2"/>
</dbReference>
<dbReference type="SUPFAM" id="SSF81324">
    <property type="entry name" value="Voltage-gated potassium channels"/>
    <property type="match status" value="2"/>
</dbReference>
<dbReference type="InterPro" id="IPR013099">
    <property type="entry name" value="K_chnl_dom"/>
</dbReference>
<evidence type="ECO:0000256" key="2">
    <source>
        <dbReference type="ARBA" id="ARBA00022448"/>
    </source>
</evidence>
<evidence type="ECO:0000256" key="8">
    <source>
        <dbReference type="SAM" id="Phobius"/>
    </source>
</evidence>
<comment type="caution">
    <text evidence="10">The sequence shown here is derived from an EMBL/GenBank/DDBJ whole genome shotgun (WGS) entry which is preliminary data.</text>
</comment>
<feature type="domain" description="Potassium channel" evidence="9">
    <location>
        <begin position="363"/>
        <end position="420"/>
    </location>
</feature>
<keyword evidence="7" id="KW-0407">Ion channel</keyword>